<reference evidence="2 3" key="2">
    <citation type="submission" date="2018-11" db="EMBL/GenBank/DDBJ databases">
        <authorList>
            <consortium name="Pathogen Informatics"/>
        </authorList>
    </citation>
    <scope>NUCLEOTIDE SEQUENCE [LARGE SCALE GENOMIC DNA]</scope>
    <source>
        <strain evidence="2 3">MHpl1</strain>
    </source>
</reference>
<dbReference type="EMBL" id="UZAF01021193">
    <property type="protein sequence ID" value="VDO76288.1"/>
    <property type="molecule type" value="Genomic_DNA"/>
</dbReference>
<dbReference type="AlphaFoldDB" id="A0A0N4X4K5"/>
<accession>A0A0N4X4K5</accession>
<evidence type="ECO:0000256" key="1">
    <source>
        <dbReference type="SAM" id="MobiDB-lite"/>
    </source>
</evidence>
<dbReference type="Proteomes" id="UP000268014">
    <property type="component" value="Unassembled WGS sequence"/>
</dbReference>
<proteinExistence type="predicted"/>
<evidence type="ECO:0000313" key="3">
    <source>
        <dbReference type="Proteomes" id="UP000268014"/>
    </source>
</evidence>
<dbReference type="WBParaSite" id="HPLM_0001929701-mRNA-1">
    <property type="protein sequence ID" value="HPLM_0001929701-mRNA-1"/>
    <property type="gene ID" value="HPLM_0001929701"/>
</dbReference>
<organism evidence="4">
    <name type="scientific">Haemonchus placei</name>
    <name type="common">Barber's pole worm</name>
    <dbReference type="NCBI Taxonomy" id="6290"/>
    <lineage>
        <taxon>Eukaryota</taxon>
        <taxon>Metazoa</taxon>
        <taxon>Ecdysozoa</taxon>
        <taxon>Nematoda</taxon>
        <taxon>Chromadorea</taxon>
        <taxon>Rhabditida</taxon>
        <taxon>Rhabditina</taxon>
        <taxon>Rhabditomorpha</taxon>
        <taxon>Strongyloidea</taxon>
        <taxon>Trichostrongylidae</taxon>
        <taxon>Haemonchus</taxon>
    </lineage>
</organism>
<protein>
    <submittedName>
        <fullName evidence="4">39S ribosomal protein L15, mitochondrial</fullName>
    </submittedName>
</protein>
<name>A0A0N4X4K5_HAEPC</name>
<evidence type="ECO:0000313" key="2">
    <source>
        <dbReference type="EMBL" id="VDO76288.1"/>
    </source>
</evidence>
<evidence type="ECO:0000313" key="4">
    <source>
        <dbReference type="WBParaSite" id="HPLM_0001929701-mRNA-1"/>
    </source>
</evidence>
<feature type="compositionally biased region" description="Basic residues" evidence="1">
    <location>
        <begin position="20"/>
        <end position="31"/>
    </location>
</feature>
<keyword evidence="3" id="KW-1185">Reference proteome</keyword>
<feature type="region of interest" description="Disordered" evidence="1">
    <location>
        <begin position="1"/>
        <end position="41"/>
    </location>
</feature>
<reference evidence="4" key="1">
    <citation type="submission" date="2017-02" db="UniProtKB">
        <authorList>
            <consortium name="WormBaseParasite"/>
        </authorList>
    </citation>
    <scope>IDENTIFICATION</scope>
</reference>
<gene>
    <name evidence="2" type="ORF">HPLM_LOCUS19289</name>
</gene>
<sequence>MDGSRTGGVPNIQGYQQKAAHWKGQQRRGGHYPKLGGRTPQKIMPLQHIGDKMFKLVPVQREHICRGSPYNICAAPVLGPDLGLEIVGYDRVPGDTWYPEVQWPADHCI</sequence>